<reference evidence="2 3" key="1">
    <citation type="submission" date="2012-12" db="EMBL/GenBank/DDBJ databases">
        <title>Whole genome shotgun sequence of Gordonia hirsuta NBRC 16056.</title>
        <authorList>
            <person name="Isaki-Nakamura S."/>
            <person name="Hosoyama A."/>
            <person name="Tsuchikane K."/>
            <person name="Katsumata H."/>
            <person name="Baba S."/>
            <person name="Yamazaki S."/>
            <person name="Fujita N."/>
        </authorList>
    </citation>
    <scope>NUCLEOTIDE SEQUENCE [LARGE SCALE GENOMIC DNA]</scope>
    <source>
        <strain evidence="2 3">NBRC 16056</strain>
    </source>
</reference>
<evidence type="ECO:0000313" key="3">
    <source>
        <dbReference type="Proteomes" id="UP000053405"/>
    </source>
</evidence>
<organism evidence="2 3">
    <name type="scientific">Gordonia hirsuta DSM 44140 = NBRC 16056</name>
    <dbReference type="NCBI Taxonomy" id="1121927"/>
    <lineage>
        <taxon>Bacteria</taxon>
        <taxon>Bacillati</taxon>
        <taxon>Actinomycetota</taxon>
        <taxon>Actinomycetes</taxon>
        <taxon>Mycobacteriales</taxon>
        <taxon>Gordoniaceae</taxon>
        <taxon>Gordonia</taxon>
    </lineage>
</organism>
<evidence type="ECO:0000256" key="1">
    <source>
        <dbReference type="SAM" id="Phobius"/>
    </source>
</evidence>
<name>L7LFQ3_9ACTN</name>
<evidence type="ECO:0008006" key="4">
    <source>
        <dbReference type="Google" id="ProtNLM"/>
    </source>
</evidence>
<dbReference type="InterPro" id="IPR023840">
    <property type="entry name" value="T7SS_Rv3446c"/>
</dbReference>
<dbReference type="Proteomes" id="UP000053405">
    <property type="component" value="Unassembled WGS sequence"/>
</dbReference>
<sequence>MTVVDLADAELLRVIDEPDAVARLAAGLSAAGYAPATGAVGCPSTWGGPRRERLSRALAQVGAPVHLISRSQLIAASHADALTRSCAVIETLLVPGERPGQGPPAVSGQLLTRTAGRWQVEAGAAAELFDPATAPSGLLELAGRAEVIFVDCPAAPGLAGALTEAFPDLPVVTVDRALVRRHGGRALPVDDDFGFRPPPLSRQRRGRRAAVLAAVATLVVLAALGGVMRWSRAIPPDAAGIAAVGPVELLIPADWRRTELSGTDPGDGRGLRAVFADGGDGRRVIVVVTALRAGTDAAAVARSLRNRIAQRGDQVVVEFAATARYGGREVISYREAPVSGAAVRWYVVVVDHTQVSLGCQSGDGGAEIEAVCARAVASVQISAT</sequence>
<dbReference type="EMBL" id="BANT01000057">
    <property type="protein sequence ID" value="GAC58893.1"/>
    <property type="molecule type" value="Genomic_DNA"/>
</dbReference>
<feature type="transmembrane region" description="Helical" evidence="1">
    <location>
        <begin position="209"/>
        <end position="230"/>
    </location>
</feature>
<comment type="caution">
    <text evidence="2">The sequence shown here is derived from an EMBL/GenBank/DDBJ whole genome shotgun (WGS) entry which is preliminary data.</text>
</comment>
<keyword evidence="1" id="KW-0812">Transmembrane</keyword>
<dbReference type="eggNOG" id="COG0443">
    <property type="taxonomic scope" value="Bacteria"/>
</dbReference>
<keyword evidence="1" id="KW-0472">Membrane</keyword>
<keyword evidence="3" id="KW-1185">Reference proteome</keyword>
<protein>
    <recommendedName>
        <fullName evidence="4">Type VII secretion-associated protein</fullName>
    </recommendedName>
</protein>
<accession>L7LFQ3</accession>
<gene>
    <name evidence="2" type="ORF">GOHSU_57_00110</name>
</gene>
<dbReference type="OrthoDB" id="4412823at2"/>
<evidence type="ECO:0000313" key="2">
    <source>
        <dbReference type="EMBL" id="GAC58893.1"/>
    </source>
</evidence>
<dbReference type="AlphaFoldDB" id="L7LFQ3"/>
<dbReference type="STRING" id="1121927.GOHSU_57_00110"/>
<dbReference type="NCBIfam" id="TIGR03931">
    <property type="entry name" value="T7SS_Rv3446c"/>
    <property type="match status" value="1"/>
</dbReference>
<keyword evidence="1" id="KW-1133">Transmembrane helix</keyword>
<dbReference type="RefSeq" id="WP_005943801.1">
    <property type="nucleotide sequence ID" value="NZ_ATVK01000029.1"/>
</dbReference>
<proteinExistence type="predicted"/>